<comment type="caution">
    <text evidence="3">The sequence shown here is derived from an EMBL/GenBank/DDBJ whole genome shotgun (WGS) entry which is preliminary data.</text>
</comment>
<evidence type="ECO:0000256" key="1">
    <source>
        <dbReference type="SAM" id="MobiDB-lite"/>
    </source>
</evidence>
<dbReference type="InterPro" id="IPR008936">
    <property type="entry name" value="Rho_GTPase_activation_prot"/>
</dbReference>
<dbReference type="GO" id="GO:0005096">
    <property type="term" value="F:GTPase activator activity"/>
    <property type="evidence" value="ECO:0007669"/>
    <property type="project" value="TreeGrafter"/>
</dbReference>
<dbReference type="PANTHER" id="PTHR23179">
    <property type="entry name" value="T-CELL ACTIVATION RHO GTPASE ACTIVATING PROTEIN-RELATED"/>
    <property type="match status" value="1"/>
</dbReference>
<evidence type="ECO:0000313" key="4">
    <source>
        <dbReference type="Proteomes" id="UP000663828"/>
    </source>
</evidence>
<feature type="compositionally biased region" description="Basic and acidic residues" evidence="1">
    <location>
        <begin position="766"/>
        <end position="778"/>
    </location>
</feature>
<dbReference type="EMBL" id="CAJNOR010001295">
    <property type="protein sequence ID" value="CAF1115869.1"/>
    <property type="molecule type" value="Genomic_DNA"/>
</dbReference>
<organism evidence="3 4">
    <name type="scientific">Adineta ricciae</name>
    <name type="common">Rotifer</name>
    <dbReference type="NCBI Taxonomy" id="249248"/>
    <lineage>
        <taxon>Eukaryota</taxon>
        <taxon>Metazoa</taxon>
        <taxon>Spiralia</taxon>
        <taxon>Gnathifera</taxon>
        <taxon>Rotifera</taxon>
        <taxon>Eurotatoria</taxon>
        <taxon>Bdelloidea</taxon>
        <taxon>Adinetida</taxon>
        <taxon>Adinetidae</taxon>
        <taxon>Adineta</taxon>
    </lineage>
</organism>
<dbReference type="PANTHER" id="PTHR23179:SF3">
    <property type="entry name" value="RHO GTPASE-ACTIVATING PROTEIN 20"/>
    <property type="match status" value="1"/>
</dbReference>
<feature type="compositionally biased region" description="Polar residues" evidence="1">
    <location>
        <begin position="457"/>
        <end position="470"/>
    </location>
</feature>
<dbReference type="PROSITE" id="PS50238">
    <property type="entry name" value="RHOGAP"/>
    <property type="match status" value="1"/>
</dbReference>
<dbReference type="Pfam" id="PF00620">
    <property type="entry name" value="RhoGAP"/>
    <property type="match status" value="1"/>
</dbReference>
<reference evidence="3" key="1">
    <citation type="submission" date="2021-02" db="EMBL/GenBank/DDBJ databases">
        <authorList>
            <person name="Nowell W R."/>
        </authorList>
    </citation>
    <scope>NUCLEOTIDE SEQUENCE</scope>
</reference>
<dbReference type="AlphaFoldDB" id="A0A814Q7N3"/>
<evidence type="ECO:0000313" key="3">
    <source>
        <dbReference type="EMBL" id="CAF1115869.1"/>
    </source>
</evidence>
<accession>A0A814Q7N3</accession>
<dbReference type="InterPro" id="IPR000198">
    <property type="entry name" value="RhoGAP_dom"/>
</dbReference>
<keyword evidence="4" id="KW-1185">Reference proteome</keyword>
<feature type="compositionally biased region" description="Polar residues" evidence="1">
    <location>
        <begin position="366"/>
        <end position="375"/>
    </location>
</feature>
<protein>
    <recommendedName>
        <fullName evidence="2">Rho-GAP domain-containing protein</fullName>
    </recommendedName>
</protein>
<dbReference type="SUPFAM" id="SSF48350">
    <property type="entry name" value="GTPase activation domain, GAP"/>
    <property type="match status" value="1"/>
</dbReference>
<evidence type="ECO:0000259" key="2">
    <source>
        <dbReference type="PROSITE" id="PS50238"/>
    </source>
</evidence>
<feature type="region of interest" description="Disordered" evidence="1">
    <location>
        <begin position="581"/>
        <end position="613"/>
    </location>
</feature>
<name>A0A814Q7N3_ADIRI</name>
<feature type="region of interest" description="Disordered" evidence="1">
    <location>
        <begin position="764"/>
        <end position="799"/>
    </location>
</feature>
<dbReference type="SMART" id="SM00324">
    <property type="entry name" value="RhoGAP"/>
    <property type="match status" value="1"/>
</dbReference>
<sequence>MFRMSNSTSRYNLNRYSYSHEYPYAIKMKHLKTSNNTSFDGDDHLSLQSHHNSSTTSLNNISMHSHDFELRKRDTEHQSKKHRFFHKRKTKENYPKPPIQQTTDEYHPASVPTTLRRKSTYQFFGQTLDELVKKSHNQLPAIIQQLLEILYFKGPETTGIFRKVANTRSVKECIEKIERQIPLQTDDLHPILVAGIFKHFLRNLPDPVFNTIQYDHWKKCLRLPSLQEKATFARRSIIATLSESNHLLLKGFICVLYRISQNADTNGMNPFNLGLCVSNSLFKTESTTITSGKQEADVMSSIVEFLILNCSSLFGADVVTCVPDKHIIVHQIPNLTRPAASSIESLDEVESSPHLPVVNRSRDSGLATSDQPFNDDSSEMSEHFRRLTPVSPPDWIPSIACGNGTVLTSIILPTSTALSITRCRNIKNAYKPSKRFMEREKLTNDTTDDSDHDVFNGDSSVRSSTTTVHNMTIGKSKRTKPISRHSSLGSNEHHNQQQQHQQQQPFAKESKRLATSDVKRASSLKQFHHLSDDGDDDDYEQNRTLQANNQMKKKVSALVKKHEQTLPSTAAVSSKNFINERRPRLVKTKAKTNGDDDDDEPESMTTRTTPLEQQDLDLTSEPLSTINQRLINSSAIRSASFSLAALNKNFDSPSTTQSFQPPVFMNHSSYQRQPPPIIADSRLRSNGPLIATTNQIYITTRDEHPSQTNSIAQIKNERDRTFVHHSDLRPFKLGTAIQMKPVEDFLLSSANGRCRPCHRQNAVRYKTNEQEPQTDRPSRSSIPVSMHHNRIYSSENVSTTIPRYQSMERRVSAGQQPVKAFSFETNPELRPSDISWSVREKAKMFEHTNPKKFSTGRENYV</sequence>
<feature type="region of interest" description="Disordered" evidence="1">
    <location>
        <begin position="346"/>
        <end position="385"/>
    </location>
</feature>
<dbReference type="GO" id="GO:0007165">
    <property type="term" value="P:signal transduction"/>
    <property type="evidence" value="ECO:0007669"/>
    <property type="project" value="InterPro"/>
</dbReference>
<proteinExistence type="predicted"/>
<dbReference type="Gene3D" id="1.10.555.10">
    <property type="entry name" value="Rho GTPase activation protein"/>
    <property type="match status" value="1"/>
</dbReference>
<feature type="compositionally biased region" description="Basic and acidic residues" evidence="1">
    <location>
        <begin position="508"/>
        <end position="520"/>
    </location>
</feature>
<dbReference type="Proteomes" id="UP000663828">
    <property type="component" value="Unassembled WGS sequence"/>
</dbReference>
<feature type="region of interest" description="Disordered" evidence="1">
    <location>
        <begin position="437"/>
        <end position="541"/>
    </location>
</feature>
<feature type="domain" description="Rho-GAP" evidence="2">
    <location>
        <begin position="126"/>
        <end position="314"/>
    </location>
</feature>
<feature type="compositionally biased region" description="Polar residues" evidence="1">
    <location>
        <begin position="603"/>
        <end position="612"/>
    </location>
</feature>
<gene>
    <name evidence="3" type="ORF">XAT740_LOCUS19111</name>
</gene>